<keyword evidence="2" id="KW-1185">Reference proteome</keyword>
<organism evidence="1 2">
    <name type="scientific">Dendrothele bispora (strain CBS 962.96)</name>
    <dbReference type="NCBI Taxonomy" id="1314807"/>
    <lineage>
        <taxon>Eukaryota</taxon>
        <taxon>Fungi</taxon>
        <taxon>Dikarya</taxon>
        <taxon>Basidiomycota</taxon>
        <taxon>Agaricomycotina</taxon>
        <taxon>Agaricomycetes</taxon>
        <taxon>Agaricomycetidae</taxon>
        <taxon>Agaricales</taxon>
        <taxon>Agaricales incertae sedis</taxon>
        <taxon>Dendrothele</taxon>
    </lineage>
</organism>
<proteinExistence type="predicted"/>
<reference evidence="1 2" key="1">
    <citation type="journal article" date="2019" name="Nat. Ecol. Evol.">
        <title>Megaphylogeny resolves global patterns of mushroom evolution.</title>
        <authorList>
            <person name="Varga T."/>
            <person name="Krizsan K."/>
            <person name="Foldi C."/>
            <person name="Dima B."/>
            <person name="Sanchez-Garcia M."/>
            <person name="Sanchez-Ramirez S."/>
            <person name="Szollosi G.J."/>
            <person name="Szarkandi J.G."/>
            <person name="Papp V."/>
            <person name="Albert L."/>
            <person name="Andreopoulos W."/>
            <person name="Angelini C."/>
            <person name="Antonin V."/>
            <person name="Barry K.W."/>
            <person name="Bougher N.L."/>
            <person name="Buchanan P."/>
            <person name="Buyck B."/>
            <person name="Bense V."/>
            <person name="Catcheside P."/>
            <person name="Chovatia M."/>
            <person name="Cooper J."/>
            <person name="Damon W."/>
            <person name="Desjardin D."/>
            <person name="Finy P."/>
            <person name="Geml J."/>
            <person name="Haridas S."/>
            <person name="Hughes K."/>
            <person name="Justo A."/>
            <person name="Karasinski D."/>
            <person name="Kautmanova I."/>
            <person name="Kiss B."/>
            <person name="Kocsube S."/>
            <person name="Kotiranta H."/>
            <person name="LaButti K.M."/>
            <person name="Lechner B.E."/>
            <person name="Liimatainen K."/>
            <person name="Lipzen A."/>
            <person name="Lukacs Z."/>
            <person name="Mihaltcheva S."/>
            <person name="Morgado L.N."/>
            <person name="Niskanen T."/>
            <person name="Noordeloos M.E."/>
            <person name="Ohm R.A."/>
            <person name="Ortiz-Santana B."/>
            <person name="Ovrebo C."/>
            <person name="Racz N."/>
            <person name="Riley R."/>
            <person name="Savchenko A."/>
            <person name="Shiryaev A."/>
            <person name="Soop K."/>
            <person name="Spirin V."/>
            <person name="Szebenyi C."/>
            <person name="Tomsovsky M."/>
            <person name="Tulloss R.E."/>
            <person name="Uehling J."/>
            <person name="Grigoriev I.V."/>
            <person name="Vagvolgyi C."/>
            <person name="Papp T."/>
            <person name="Martin F.M."/>
            <person name="Miettinen O."/>
            <person name="Hibbett D.S."/>
            <person name="Nagy L.G."/>
        </authorList>
    </citation>
    <scope>NUCLEOTIDE SEQUENCE [LARGE SCALE GENOMIC DNA]</scope>
    <source>
        <strain evidence="1 2">CBS 962.96</strain>
    </source>
</reference>
<accession>A0A4S8L7F7</accession>
<dbReference type="AlphaFoldDB" id="A0A4S8L7F7"/>
<dbReference type="OrthoDB" id="3070390at2759"/>
<feature type="non-terminal residue" evidence="1">
    <location>
        <position position="50"/>
    </location>
</feature>
<dbReference type="EMBL" id="ML179589">
    <property type="protein sequence ID" value="THU84616.1"/>
    <property type="molecule type" value="Genomic_DNA"/>
</dbReference>
<dbReference type="Proteomes" id="UP000297245">
    <property type="component" value="Unassembled WGS sequence"/>
</dbReference>
<evidence type="ECO:0000313" key="2">
    <source>
        <dbReference type="Proteomes" id="UP000297245"/>
    </source>
</evidence>
<protein>
    <submittedName>
        <fullName evidence="1">Uncharacterized protein</fullName>
    </submittedName>
</protein>
<gene>
    <name evidence="1" type="ORF">K435DRAFT_620326</name>
</gene>
<name>A0A4S8L7F7_DENBC</name>
<evidence type="ECO:0000313" key="1">
    <source>
        <dbReference type="EMBL" id="THU84616.1"/>
    </source>
</evidence>
<sequence>MNEVLDEERRKRQAAEALLRDVQRECREPFLVPALFEAFLLVSELSNGKG</sequence>